<dbReference type="EMBL" id="BART01015826">
    <property type="protein sequence ID" value="GAG75255.1"/>
    <property type="molecule type" value="Genomic_DNA"/>
</dbReference>
<evidence type="ECO:0008006" key="2">
    <source>
        <dbReference type="Google" id="ProtNLM"/>
    </source>
</evidence>
<feature type="non-terminal residue" evidence="1">
    <location>
        <position position="277"/>
    </location>
</feature>
<sequence length="277" mass="30185">MDYDGDGIINDEDNCPNSDLEETIIIDGCDTGVDNYLFEDGCTMQDLITDCADNSRNHEKFVSCVDHLTKDWKKRRLISKKEKEAIKRCAARSDIPSISSTTTTTVIPPPPPPIECTSDLDCDDGVYCNGSETCDESKCQDGSNPCPDDGLFCNGIESCDDETDACVYTGNPCEPNLICDEEVDSCLECLEDADCDDDLFCNGEEFCMTGICLPGIEEPCPDDGLFCNGVESCDDETDACVFPGNPCEPNLICDEEINSCVGCLDYADCNDDLFCNG</sequence>
<gene>
    <name evidence="1" type="ORF">S01H4_30632</name>
</gene>
<reference evidence="1" key="1">
    <citation type="journal article" date="2014" name="Front. Microbiol.">
        <title>High frequency of phylogenetically diverse reductive dehalogenase-homologous genes in deep subseafloor sedimentary metagenomes.</title>
        <authorList>
            <person name="Kawai M."/>
            <person name="Futagami T."/>
            <person name="Toyoda A."/>
            <person name="Takaki Y."/>
            <person name="Nishi S."/>
            <person name="Hori S."/>
            <person name="Arai W."/>
            <person name="Tsubouchi T."/>
            <person name="Morono Y."/>
            <person name="Uchiyama I."/>
            <person name="Ito T."/>
            <person name="Fujiyama A."/>
            <person name="Inagaki F."/>
            <person name="Takami H."/>
        </authorList>
    </citation>
    <scope>NUCLEOTIDE SEQUENCE</scope>
    <source>
        <strain evidence="1">Expedition CK06-06</strain>
    </source>
</reference>
<name>X0ZZG6_9ZZZZ</name>
<organism evidence="1">
    <name type="scientific">marine sediment metagenome</name>
    <dbReference type="NCBI Taxonomy" id="412755"/>
    <lineage>
        <taxon>unclassified sequences</taxon>
        <taxon>metagenomes</taxon>
        <taxon>ecological metagenomes</taxon>
    </lineage>
</organism>
<dbReference type="AlphaFoldDB" id="X0ZZG6"/>
<evidence type="ECO:0000313" key="1">
    <source>
        <dbReference type="EMBL" id="GAG75255.1"/>
    </source>
</evidence>
<protein>
    <recommendedName>
        <fullName evidence="2">Disintegrin domain-containing protein</fullName>
    </recommendedName>
</protein>
<comment type="caution">
    <text evidence="1">The sequence shown here is derived from an EMBL/GenBank/DDBJ whole genome shotgun (WGS) entry which is preliminary data.</text>
</comment>
<proteinExistence type="predicted"/>
<accession>X0ZZG6</accession>